<evidence type="ECO:0000259" key="1">
    <source>
        <dbReference type="PROSITE" id="PS50234"/>
    </source>
</evidence>
<accession>A0A4P6Q2S4</accession>
<reference evidence="2 3" key="1">
    <citation type="submission" date="2019-02" db="EMBL/GenBank/DDBJ databases">
        <authorList>
            <person name="Khodamoradi S."/>
            <person name="Hahnke R.L."/>
            <person name="Kaempfer P."/>
            <person name="Schumann P."/>
            <person name="Rohde M."/>
            <person name="Steinert M."/>
            <person name="Luzhetskyy A."/>
            <person name="Wink J."/>
            <person name="Ruckert C."/>
        </authorList>
    </citation>
    <scope>NUCLEOTIDE SEQUENCE [LARGE SCALE GENOMIC DNA]</scope>
    <source>
        <strain evidence="2 3">M2</strain>
    </source>
</reference>
<dbReference type="Gene3D" id="3.40.50.410">
    <property type="entry name" value="von Willebrand factor, type A domain"/>
    <property type="match status" value="1"/>
</dbReference>
<name>A0A4P6Q2S4_9ACTN</name>
<keyword evidence="3" id="KW-1185">Reference proteome</keyword>
<dbReference type="PROSITE" id="PS50234">
    <property type="entry name" value="VWFA"/>
    <property type="match status" value="1"/>
</dbReference>
<feature type="domain" description="VWFA" evidence="1">
    <location>
        <begin position="361"/>
        <end position="557"/>
    </location>
</feature>
<evidence type="ECO:0000313" key="3">
    <source>
        <dbReference type="Proteomes" id="UP000292235"/>
    </source>
</evidence>
<dbReference type="Pfam" id="PF13531">
    <property type="entry name" value="SBP_bac_11"/>
    <property type="match status" value="1"/>
</dbReference>
<dbReference type="InterPro" id="IPR036465">
    <property type="entry name" value="vWFA_dom_sf"/>
</dbReference>
<dbReference type="KEGG" id="strr:EKD16_06915"/>
<dbReference type="AlphaFoldDB" id="A0A4P6Q2S4"/>
<protein>
    <recommendedName>
        <fullName evidence="1">VWFA domain-containing protein</fullName>
    </recommendedName>
</protein>
<evidence type="ECO:0000313" key="2">
    <source>
        <dbReference type="EMBL" id="QBI53179.1"/>
    </source>
</evidence>
<dbReference type="SMART" id="SM00327">
    <property type="entry name" value="VWA"/>
    <property type="match status" value="1"/>
</dbReference>
<dbReference type="SUPFAM" id="SSF53850">
    <property type="entry name" value="Periplasmic binding protein-like II"/>
    <property type="match status" value="1"/>
</dbReference>
<gene>
    <name evidence="2" type="ORF">EKD16_06915</name>
</gene>
<dbReference type="RefSeq" id="WP_131097586.1">
    <property type="nucleotide sequence ID" value="NZ_CP036455.1"/>
</dbReference>
<dbReference type="OrthoDB" id="5621159at2"/>
<proteinExistence type="predicted"/>
<dbReference type="EMBL" id="CP036455">
    <property type="protein sequence ID" value="QBI53179.1"/>
    <property type="molecule type" value="Genomic_DNA"/>
</dbReference>
<dbReference type="SUPFAM" id="SSF53300">
    <property type="entry name" value="vWA-like"/>
    <property type="match status" value="1"/>
</dbReference>
<dbReference type="Proteomes" id="UP000292235">
    <property type="component" value="Chromosome"/>
</dbReference>
<sequence precursor="true">MPNGRHRLPSRTRTALRSPLGFTAAALVLIALVSVAVPVAVRFSGCGETRYLRVAAALSIAPVLQQAADRFNEDTREYAGDCVFAQAAEVPPHRVMTELSGGRTGGSAVAPDVWVPESSAWIELARVSEAGARTIETDPRSLASTPVVIAAPRDTPGLPEPSAAHWEMLMPEERPGERPLVMVDPNRGAAGMAVMHAIRSHLGTGDAADTAMTGFVRDAQPDTAFGEVDPAAVYPVPAGPAPLSVLPEQAVFAYNDAGPATSLQALYPREGTVSLDYPFVATSDDPGMRSAAEDLWRILRTDPYRERLREMGFREPGGSAPAALRAGTGVVAERPETHGELTGDALLSSVEDWNRLSMPSRSLVLADVSAPMRAGIDGGGTRLEVTRDAAMLGLSLFPDNTDLGLWLLSTELGESGREEVEGMAELGSADNGSGTTRREELQEIAEGIEVEGGRSRLYDNILAAYDTVSDTYREDHINSVIVLTAGRDGGSSEISREELVAELQDRFDPERPVTLFIIAFGDQVERGALADIAAATSGTLSVTDDPGEIGDIFLSSISRRLCVPDCER</sequence>
<organism evidence="2 3">
    <name type="scientific">Streptomonospora litoralis</name>
    <dbReference type="NCBI Taxonomy" id="2498135"/>
    <lineage>
        <taxon>Bacteria</taxon>
        <taxon>Bacillati</taxon>
        <taxon>Actinomycetota</taxon>
        <taxon>Actinomycetes</taxon>
        <taxon>Streptosporangiales</taxon>
        <taxon>Nocardiopsidaceae</taxon>
        <taxon>Streptomonospora</taxon>
    </lineage>
</organism>
<dbReference type="InterPro" id="IPR002035">
    <property type="entry name" value="VWF_A"/>
</dbReference>